<comment type="subunit">
    <text evidence="8">Monomer.</text>
</comment>
<dbReference type="InterPro" id="IPR006264">
    <property type="entry name" value="EPSP_synthase"/>
</dbReference>
<dbReference type="AlphaFoldDB" id="A9BAV6"/>
<comment type="function">
    <text evidence="8">Catalyzes the transfer of the enolpyruvyl moiety of phosphoenolpyruvate (PEP) to the 5-hydroxyl of shikimate-3-phosphate (S3P) to produce enolpyruvyl shikimate-3-phosphate and inorganic phosphate.</text>
</comment>
<organism evidence="10 11">
    <name type="scientific">Prochlorococcus marinus (strain MIT 9211)</name>
    <dbReference type="NCBI Taxonomy" id="93059"/>
    <lineage>
        <taxon>Bacteria</taxon>
        <taxon>Bacillati</taxon>
        <taxon>Cyanobacteriota</taxon>
        <taxon>Cyanophyceae</taxon>
        <taxon>Synechococcales</taxon>
        <taxon>Prochlorococcaceae</taxon>
        <taxon>Prochlorococcus</taxon>
    </lineage>
</organism>
<evidence type="ECO:0000259" key="9">
    <source>
        <dbReference type="Pfam" id="PF00275"/>
    </source>
</evidence>
<dbReference type="GO" id="GO:0008652">
    <property type="term" value="P:amino acid biosynthetic process"/>
    <property type="evidence" value="ECO:0007669"/>
    <property type="project" value="UniProtKB-KW"/>
</dbReference>
<dbReference type="PANTHER" id="PTHR21090">
    <property type="entry name" value="AROM/DEHYDROQUINATE SYNTHASE"/>
    <property type="match status" value="1"/>
</dbReference>
<evidence type="ECO:0000313" key="11">
    <source>
        <dbReference type="Proteomes" id="UP000000788"/>
    </source>
</evidence>
<gene>
    <name evidence="8 10" type="primary">aroA</name>
    <name evidence="10" type="ordered locus">P9211_10371</name>
</gene>
<feature type="active site" description="Proton acceptor" evidence="8">
    <location>
        <position position="332"/>
    </location>
</feature>
<feature type="binding site" evidence="8">
    <location>
        <position position="106"/>
    </location>
    <ligand>
        <name>phosphoenolpyruvate</name>
        <dbReference type="ChEBI" id="CHEBI:58702"/>
    </ligand>
</feature>
<dbReference type="RefSeq" id="WP_012195589.1">
    <property type="nucleotide sequence ID" value="NC_009976.1"/>
</dbReference>
<feature type="binding site" evidence="8">
    <location>
        <position position="332"/>
    </location>
    <ligand>
        <name>3-phosphoshikimate</name>
        <dbReference type="ChEBI" id="CHEBI:145989"/>
    </ligand>
</feature>
<feature type="binding site" evidence="8">
    <location>
        <position position="33"/>
    </location>
    <ligand>
        <name>3-phosphoshikimate</name>
        <dbReference type="ChEBI" id="CHEBI:145989"/>
    </ligand>
</feature>
<evidence type="ECO:0000256" key="5">
    <source>
        <dbReference type="ARBA" id="ARBA00022679"/>
    </source>
</evidence>
<dbReference type="Pfam" id="PF00275">
    <property type="entry name" value="EPSP_synthase"/>
    <property type="match status" value="1"/>
</dbReference>
<dbReference type="SUPFAM" id="SSF55205">
    <property type="entry name" value="EPT/RTPC-like"/>
    <property type="match status" value="1"/>
</dbReference>
<dbReference type="STRING" id="93059.P9211_10371"/>
<evidence type="ECO:0000256" key="4">
    <source>
        <dbReference type="ARBA" id="ARBA00022605"/>
    </source>
</evidence>
<comment type="catalytic activity">
    <reaction evidence="7">
        <text>3-phosphoshikimate + phosphoenolpyruvate = 5-O-(1-carboxyvinyl)-3-phosphoshikimate + phosphate</text>
        <dbReference type="Rhea" id="RHEA:21256"/>
        <dbReference type="ChEBI" id="CHEBI:43474"/>
        <dbReference type="ChEBI" id="CHEBI:57701"/>
        <dbReference type="ChEBI" id="CHEBI:58702"/>
        <dbReference type="ChEBI" id="CHEBI:145989"/>
        <dbReference type="EC" id="2.5.1.19"/>
    </reaction>
    <physiologicalReaction direction="left-to-right" evidence="7">
        <dbReference type="Rhea" id="RHEA:21257"/>
    </physiologicalReaction>
</comment>
<dbReference type="NCBIfam" id="TIGR01356">
    <property type="entry name" value="aroA"/>
    <property type="match status" value="1"/>
</dbReference>
<dbReference type="KEGG" id="pmj:P9211_10371"/>
<feature type="binding site" evidence="8">
    <location>
        <position position="32"/>
    </location>
    <ligand>
        <name>3-phosphoshikimate</name>
        <dbReference type="ChEBI" id="CHEBI:145989"/>
    </ligand>
</feature>
<dbReference type="InterPro" id="IPR036968">
    <property type="entry name" value="Enolpyruvate_Tfrase_sf"/>
</dbReference>
<protein>
    <recommendedName>
        <fullName evidence="8">3-phosphoshikimate 1-carboxyvinyltransferase</fullName>
        <ecNumber evidence="8">2.5.1.19</ecNumber>
    </recommendedName>
    <alternativeName>
        <fullName evidence="8">5-enolpyruvylshikimate-3-phosphate synthase</fullName>
        <shortName evidence="8">EPSP synthase</shortName>
        <shortName evidence="8">EPSPS</shortName>
    </alternativeName>
</protein>
<evidence type="ECO:0000256" key="8">
    <source>
        <dbReference type="HAMAP-Rule" id="MF_00210"/>
    </source>
</evidence>
<evidence type="ECO:0000256" key="3">
    <source>
        <dbReference type="ARBA" id="ARBA00022490"/>
    </source>
</evidence>
<dbReference type="eggNOG" id="COG0128">
    <property type="taxonomic scope" value="Bacteria"/>
</dbReference>
<comment type="similarity">
    <text evidence="2 8">Belongs to the EPSP synthase family.</text>
</comment>
<dbReference type="PIRSF" id="PIRSF000505">
    <property type="entry name" value="EPSPS"/>
    <property type="match status" value="1"/>
</dbReference>
<feature type="binding site" evidence="8">
    <location>
        <position position="359"/>
    </location>
    <ligand>
        <name>3-phosphoshikimate</name>
        <dbReference type="ChEBI" id="CHEBI:145989"/>
    </ligand>
</feature>
<dbReference type="HOGENOM" id="CLU_024321_0_1_3"/>
<reference evidence="10 11" key="1">
    <citation type="journal article" date="2007" name="PLoS Genet.">
        <title>Patterns and implications of gene gain and loss in the evolution of Prochlorococcus.</title>
        <authorList>
            <person name="Kettler G.C."/>
            <person name="Martiny A.C."/>
            <person name="Huang K."/>
            <person name="Zucker J."/>
            <person name="Coleman M.L."/>
            <person name="Rodrigue S."/>
            <person name="Chen F."/>
            <person name="Lapidus A."/>
            <person name="Ferriera S."/>
            <person name="Johnson J."/>
            <person name="Steglich C."/>
            <person name="Church G.M."/>
            <person name="Richardson P."/>
            <person name="Chisholm S.W."/>
        </authorList>
    </citation>
    <scope>NUCLEOTIDE SEQUENCE [LARGE SCALE GENOMIC DNA]</scope>
    <source>
        <strain evidence="11">MIT 9211</strain>
    </source>
</reference>
<dbReference type="EC" id="2.5.1.19" evidence="8"/>
<proteinExistence type="inferred from homology"/>
<dbReference type="UniPathway" id="UPA00053">
    <property type="reaction ID" value="UER00089"/>
</dbReference>
<comment type="caution">
    <text evidence="8">Lacks conserved residue(s) required for the propagation of feature annotation.</text>
</comment>
<dbReference type="GO" id="GO:0009423">
    <property type="term" value="P:chorismate biosynthetic process"/>
    <property type="evidence" value="ECO:0007669"/>
    <property type="project" value="UniProtKB-UniRule"/>
</dbReference>
<dbReference type="PROSITE" id="PS00885">
    <property type="entry name" value="EPSP_SYNTHASE_2"/>
    <property type="match status" value="1"/>
</dbReference>
<evidence type="ECO:0000256" key="2">
    <source>
        <dbReference type="ARBA" id="ARBA00009948"/>
    </source>
</evidence>
<name>A9BAV6_PROM4</name>
<evidence type="ECO:0000256" key="1">
    <source>
        <dbReference type="ARBA" id="ARBA00004811"/>
    </source>
</evidence>
<evidence type="ECO:0000256" key="7">
    <source>
        <dbReference type="ARBA" id="ARBA00044633"/>
    </source>
</evidence>
<dbReference type="PANTHER" id="PTHR21090:SF5">
    <property type="entry name" value="PENTAFUNCTIONAL AROM POLYPEPTIDE"/>
    <property type="match status" value="1"/>
</dbReference>
<feature type="binding site" evidence="8">
    <location>
        <position position="363"/>
    </location>
    <ligand>
        <name>phosphoenolpyruvate</name>
        <dbReference type="ChEBI" id="CHEBI:58702"/>
    </ligand>
</feature>
<dbReference type="HAMAP" id="MF_00210">
    <property type="entry name" value="EPSP_synth"/>
    <property type="match status" value="1"/>
</dbReference>
<accession>A9BAV6</accession>
<keyword evidence="6 8" id="KW-0057">Aromatic amino acid biosynthesis</keyword>
<dbReference type="InterPro" id="IPR013792">
    <property type="entry name" value="RNA3'P_cycl/enolpyr_Trfase_a/b"/>
</dbReference>
<comment type="pathway">
    <text evidence="1 8">Metabolic intermediate biosynthesis; chorismate biosynthesis; chorismate from D-erythrose 4-phosphate and phosphoenolpyruvate: step 6/7.</text>
</comment>
<dbReference type="InterPro" id="IPR001986">
    <property type="entry name" value="Enolpyruvate_Tfrase_dom"/>
</dbReference>
<evidence type="ECO:0000313" key="10">
    <source>
        <dbReference type="EMBL" id="ABX08968.1"/>
    </source>
</evidence>
<dbReference type="FunFam" id="3.65.10.10:FF:000005">
    <property type="entry name" value="3-phosphoshikimate 1-carboxyvinyltransferase"/>
    <property type="match status" value="1"/>
</dbReference>
<feature type="binding site" evidence="8">
    <location>
        <position position="182"/>
    </location>
    <ligand>
        <name>3-phosphoshikimate</name>
        <dbReference type="ChEBI" id="CHEBI:145989"/>
    </ligand>
</feature>
<keyword evidence="4 8" id="KW-0028">Amino-acid biosynthesis</keyword>
<feature type="binding site" evidence="8">
    <location>
        <position position="37"/>
    </location>
    <ligand>
        <name>3-phosphoshikimate</name>
        <dbReference type="ChEBI" id="CHEBI:145989"/>
    </ligand>
</feature>
<sequence length="445" mass="47665">MIKLIPKQQKLSLREVKPGGKLIGKLKVPGDKSISHRALLFGSIAEGETIIKGLLPAEDPISTANCLRAMGVKISSIESDKVVSIQGVGLDGLKEPSEVLNCGNSGTTMRLLLGLLVGRKGRHFVLNGDKSLNKRPMQRVRQPLKLMGAEINGRSDGDLAPLSIVGRNLHGAVIGTPVASAQVKSAILLAALTAEGSTKVIEPTSSRDHSERMLKAFGANLEVSGERGRHISVWPGSKLLGQSIVVPGDISSAAFWLIAGTIIPNSELTIENVGLNPTRTGILKVMEQMEANIELINIRDVAGEPVGDIKVIHNDQLKPFKIDSSLVPSLVDEIPILSVAACFCDGTTKITGASELRVKETDRLKVMTRQLLRMGANIEEHPDGLTIHGVDHLKGNHLDSETDHRVAMSLAIASIVAKGTSTIERSNAAAVSYPEFWNDLERLRG</sequence>
<comment type="subcellular location">
    <subcellularLocation>
        <location evidence="8">Cytoplasm</location>
    </subcellularLocation>
</comment>
<feature type="domain" description="Enolpyruvate transferase" evidence="9">
    <location>
        <begin position="17"/>
        <end position="440"/>
    </location>
</feature>
<dbReference type="GO" id="GO:0005737">
    <property type="term" value="C:cytoplasm"/>
    <property type="evidence" value="ECO:0007669"/>
    <property type="project" value="UniProtKB-SubCell"/>
</dbReference>
<keyword evidence="3 8" id="KW-0963">Cytoplasm</keyword>
<feature type="binding site" evidence="8">
    <location>
        <position position="182"/>
    </location>
    <ligand>
        <name>phosphoenolpyruvate</name>
        <dbReference type="ChEBI" id="CHEBI:58702"/>
    </ligand>
</feature>
<keyword evidence="5 8" id="KW-0808">Transferase</keyword>
<dbReference type="Proteomes" id="UP000000788">
    <property type="component" value="Chromosome"/>
</dbReference>
<feature type="binding site" evidence="8">
    <location>
        <position position="180"/>
    </location>
    <ligand>
        <name>3-phosphoshikimate</name>
        <dbReference type="ChEBI" id="CHEBI:145989"/>
    </ligand>
</feature>
<dbReference type="PROSITE" id="PS00104">
    <property type="entry name" value="EPSP_SYNTHASE_1"/>
    <property type="match status" value="1"/>
</dbReference>
<dbReference type="Gene3D" id="3.65.10.10">
    <property type="entry name" value="Enolpyruvate transferase domain"/>
    <property type="match status" value="2"/>
</dbReference>
<dbReference type="CDD" id="cd01556">
    <property type="entry name" value="EPSP_synthase"/>
    <property type="match status" value="1"/>
</dbReference>
<dbReference type="InterPro" id="IPR023193">
    <property type="entry name" value="EPSP_synthase_CS"/>
</dbReference>
<dbReference type="GO" id="GO:0009073">
    <property type="term" value="P:aromatic amino acid family biosynthetic process"/>
    <property type="evidence" value="ECO:0007669"/>
    <property type="project" value="UniProtKB-KW"/>
</dbReference>
<dbReference type="EMBL" id="CP000878">
    <property type="protein sequence ID" value="ABX08968.1"/>
    <property type="molecule type" value="Genomic_DNA"/>
</dbReference>
<feature type="binding site" evidence="8">
    <location>
        <position position="32"/>
    </location>
    <ligand>
        <name>phosphoenolpyruvate</name>
        <dbReference type="ChEBI" id="CHEBI:58702"/>
    </ligand>
</feature>
<evidence type="ECO:0000256" key="6">
    <source>
        <dbReference type="ARBA" id="ARBA00023141"/>
    </source>
</evidence>
<feature type="binding site" evidence="8">
    <location>
        <position position="405"/>
    </location>
    <ligand>
        <name>phosphoenolpyruvate</name>
        <dbReference type="ChEBI" id="CHEBI:58702"/>
    </ligand>
</feature>
<keyword evidence="11" id="KW-1185">Reference proteome</keyword>
<feature type="binding site" evidence="8">
    <location>
        <position position="135"/>
    </location>
    <ligand>
        <name>phosphoenolpyruvate</name>
        <dbReference type="ChEBI" id="CHEBI:58702"/>
    </ligand>
</feature>
<dbReference type="GO" id="GO:0003866">
    <property type="term" value="F:3-phosphoshikimate 1-carboxyvinyltransferase activity"/>
    <property type="evidence" value="ECO:0007669"/>
    <property type="project" value="UniProtKB-UniRule"/>
</dbReference>